<dbReference type="InterPro" id="IPR005103">
    <property type="entry name" value="AA9_LPMO"/>
</dbReference>
<evidence type="ECO:0000256" key="11">
    <source>
        <dbReference type="ARBA" id="ARBA00023277"/>
    </source>
</evidence>
<dbReference type="GO" id="GO:0005576">
    <property type="term" value="C:extracellular region"/>
    <property type="evidence" value="ECO:0007669"/>
    <property type="project" value="UniProtKB-SubCell"/>
</dbReference>
<dbReference type="Pfam" id="PF03443">
    <property type="entry name" value="AA9"/>
    <property type="match status" value="1"/>
</dbReference>
<dbReference type="EMBL" id="JAATWM020000038">
    <property type="protein sequence ID" value="KAF9872404.1"/>
    <property type="molecule type" value="Genomic_DNA"/>
</dbReference>
<dbReference type="AlphaFoldDB" id="A0A9P6HXK1"/>
<organism evidence="18 19">
    <name type="scientific">Colletotrichum karsti</name>
    <dbReference type="NCBI Taxonomy" id="1095194"/>
    <lineage>
        <taxon>Eukaryota</taxon>
        <taxon>Fungi</taxon>
        <taxon>Dikarya</taxon>
        <taxon>Ascomycota</taxon>
        <taxon>Pezizomycotina</taxon>
        <taxon>Sordariomycetes</taxon>
        <taxon>Hypocreomycetidae</taxon>
        <taxon>Glomerellales</taxon>
        <taxon>Glomerellaceae</taxon>
        <taxon>Colletotrichum</taxon>
        <taxon>Colletotrichum boninense species complex</taxon>
    </lineage>
</organism>
<dbReference type="GO" id="GO:0016787">
    <property type="term" value="F:hydrolase activity"/>
    <property type="evidence" value="ECO:0007669"/>
    <property type="project" value="UniProtKB-KW"/>
</dbReference>
<name>A0A9P6HXK1_9PEZI</name>
<comment type="caution">
    <text evidence="18">The sequence shown here is derived from an EMBL/GenBank/DDBJ whole genome shotgun (WGS) entry which is preliminary data.</text>
</comment>
<evidence type="ECO:0000256" key="5">
    <source>
        <dbReference type="ARBA" id="ARBA00022729"/>
    </source>
</evidence>
<keyword evidence="12" id="KW-0624">Polysaccharide degradation</keyword>
<dbReference type="Proteomes" id="UP000781932">
    <property type="component" value="Unassembled WGS sequence"/>
</dbReference>
<evidence type="ECO:0000256" key="13">
    <source>
        <dbReference type="ARBA" id="ARBA00044502"/>
    </source>
</evidence>
<proteinExistence type="inferred from homology"/>
<keyword evidence="18" id="KW-0378">Hydrolase</keyword>
<dbReference type="GO" id="GO:0030245">
    <property type="term" value="P:cellulose catabolic process"/>
    <property type="evidence" value="ECO:0007669"/>
    <property type="project" value="UniProtKB-KW"/>
</dbReference>
<evidence type="ECO:0000256" key="9">
    <source>
        <dbReference type="ARBA" id="ARBA00023033"/>
    </source>
</evidence>
<keyword evidence="10" id="KW-1015">Disulfide bond</keyword>
<comment type="subcellular location">
    <subcellularLocation>
        <location evidence="2">Secreted</location>
    </subcellularLocation>
</comment>
<dbReference type="PANTHER" id="PTHR33353:SF9">
    <property type="entry name" value="ENDOGLUCANASE II"/>
    <property type="match status" value="1"/>
</dbReference>
<dbReference type="GeneID" id="62166019"/>
<evidence type="ECO:0000259" key="17">
    <source>
        <dbReference type="Pfam" id="PF03443"/>
    </source>
</evidence>
<evidence type="ECO:0000256" key="4">
    <source>
        <dbReference type="ARBA" id="ARBA00022723"/>
    </source>
</evidence>
<keyword evidence="3" id="KW-0964">Secreted</keyword>
<feature type="domain" description="Auxiliary Activity family 9 catalytic" evidence="17">
    <location>
        <begin position="19"/>
        <end position="239"/>
    </location>
</feature>
<comment type="catalytic activity">
    <reaction evidence="14">
        <text>[(1-&gt;4)-beta-D-glucosyl]n+m + reduced acceptor + O2 = 4-dehydro-beta-D-glucosyl-[(1-&gt;4)-beta-D-glucosyl]n-1 + [(1-&gt;4)-beta-D-glucosyl]m + acceptor + H2O.</text>
        <dbReference type="EC" id="1.14.99.56"/>
    </reaction>
</comment>
<evidence type="ECO:0000256" key="12">
    <source>
        <dbReference type="ARBA" id="ARBA00023326"/>
    </source>
</evidence>
<evidence type="ECO:0000256" key="6">
    <source>
        <dbReference type="ARBA" id="ARBA00023001"/>
    </source>
</evidence>
<dbReference type="RefSeq" id="XP_038741865.1">
    <property type="nucleotide sequence ID" value="XM_038892945.1"/>
</dbReference>
<dbReference type="GO" id="GO:0004497">
    <property type="term" value="F:monooxygenase activity"/>
    <property type="evidence" value="ECO:0007669"/>
    <property type="project" value="UniProtKB-KW"/>
</dbReference>
<reference evidence="18" key="2">
    <citation type="submission" date="2020-11" db="EMBL/GenBank/DDBJ databases">
        <title>Whole genome sequencing of Colletotrichum sp.</title>
        <authorList>
            <person name="Li H."/>
        </authorList>
    </citation>
    <scope>NUCLEOTIDE SEQUENCE</scope>
    <source>
        <strain evidence="18">CkLH20</strain>
    </source>
</reference>
<keyword evidence="8" id="KW-0186">Copper</keyword>
<dbReference type="InterPro" id="IPR049892">
    <property type="entry name" value="AA9"/>
</dbReference>
<keyword evidence="7" id="KW-0560">Oxidoreductase</keyword>
<evidence type="ECO:0000256" key="15">
    <source>
        <dbReference type="ARBA" id="ARBA00047174"/>
    </source>
</evidence>
<dbReference type="EC" id="1.14.99.56" evidence="15"/>
<sequence>MKSFATIVLLGAATSALGHATFQQLWVGSEDQESSCARLPPSNSPVTDVSSNNLRCNVGGGTGVSGICEVPGECPQHRRSLHVLSQEGGRTGSKVSVEMHEQPGERDCARPAIGGNHYGPVMVYLSKVSDATTADGSSDFFKIGEYGYTAADATWGTDVLNENCGKFEVTIPAALAAGDYLLRAEAIALHSASQPGGAQFYMTCYQIRVSGGGSATPAGVKFPGAYSASDPGIQIDIWGNGFSEYTIPGPAVASI</sequence>
<keyword evidence="11" id="KW-0119">Carbohydrate metabolism</keyword>
<comment type="cofactor">
    <cofactor evidence="1">
        <name>Cu(2+)</name>
        <dbReference type="ChEBI" id="CHEBI:29036"/>
    </cofactor>
</comment>
<accession>A0A9P6HXK1</accession>
<feature type="signal peptide" evidence="16">
    <location>
        <begin position="1"/>
        <end position="20"/>
    </location>
</feature>
<evidence type="ECO:0000256" key="14">
    <source>
        <dbReference type="ARBA" id="ARBA00045077"/>
    </source>
</evidence>
<feature type="chain" id="PRO_5040350892" description="lytic cellulose monooxygenase (C4-dehydrogenating)" evidence="16">
    <location>
        <begin position="21"/>
        <end position="255"/>
    </location>
</feature>
<evidence type="ECO:0000313" key="19">
    <source>
        <dbReference type="Proteomes" id="UP000781932"/>
    </source>
</evidence>
<evidence type="ECO:0000256" key="7">
    <source>
        <dbReference type="ARBA" id="ARBA00023002"/>
    </source>
</evidence>
<reference evidence="18" key="1">
    <citation type="submission" date="2020-03" db="EMBL/GenBank/DDBJ databases">
        <authorList>
            <person name="He L."/>
        </authorList>
    </citation>
    <scope>NUCLEOTIDE SEQUENCE</scope>
    <source>
        <strain evidence="18">CkLH20</strain>
    </source>
</reference>
<evidence type="ECO:0000256" key="8">
    <source>
        <dbReference type="ARBA" id="ARBA00023008"/>
    </source>
</evidence>
<evidence type="ECO:0000256" key="10">
    <source>
        <dbReference type="ARBA" id="ARBA00023157"/>
    </source>
</evidence>
<keyword evidence="5 16" id="KW-0732">Signal</keyword>
<keyword evidence="6" id="KW-0136">Cellulose degradation</keyword>
<keyword evidence="9" id="KW-0503">Monooxygenase</keyword>
<gene>
    <name evidence="18" type="ORF">CkaCkLH20_10231</name>
</gene>
<dbReference type="Gene3D" id="2.70.50.70">
    <property type="match status" value="1"/>
</dbReference>
<dbReference type="GO" id="GO:0046872">
    <property type="term" value="F:metal ion binding"/>
    <property type="evidence" value="ECO:0007669"/>
    <property type="project" value="UniProtKB-KW"/>
</dbReference>
<dbReference type="CDD" id="cd21175">
    <property type="entry name" value="LPMO_AA9"/>
    <property type="match status" value="1"/>
</dbReference>
<evidence type="ECO:0000313" key="18">
    <source>
        <dbReference type="EMBL" id="KAF9872404.1"/>
    </source>
</evidence>
<keyword evidence="19" id="KW-1185">Reference proteome</keyword>
<dbReference type="PANTHER" id="PTHR33353">
    <property type="entry name" value="PUTATIVE (AFU_ORTHOLOGUE AFUA_1G12560)-RELATED"/>
    <property type="match status" value="1"/>
</dbReference>
<evidence type="ECO:0000256" key="2">
    <source>
        <dbReference type="ARBA" id="ARBA00004613"/>
    </source>
</evidence>
<evidence type="ECO:0000256" key="16">
    <source>
        <dbReference type="SAM" id="SignalP"/>
    </source>
</evidence>
<evidence type="ECO:0000256" key="1">
    <source>
        <dbReference type="ARBA" id="ARBA00001973"/>
    </source>
</evidence>
<comment type="similarity">
    <text evidence="13">Belongs to the polysaccharide monooxygenase AA9 family.</text>
</comment>
<dbReference type="OrthoDB" id="3238762at2759"/>
<protein>
    <recommendedName>
        <fullName evidence="15">lytic cellulose monooxygenase (C4-dehydrogenating)</fullName>
        <ecNumber evidence="15">1.14.99.56</ecNumber>
    </recommendedName>
</protein>
<evidence type="ECO:0000256" key="3">
    <source>
        <dbReference type="ARBA" id="ARBA00022525"/>
    </source>
</evidence>
<keyword evidence="4" id="KW-0479">Metal-binding</keyword>